<dbReference type="InterPro" id="IPR029058">
    <property type="entry name" value="AB_hydrolase_fold"/>
</dbReference>
<evidence type="ECO:0000313" key="8">
    <source>
        <dbReference type="EMBL" id="CEJ93992.1"/>
    </source>
</evidence>
<keyword evidence="3 7" id="KW-0645">Protease</keyword>
<dbReference type="InterPro" id="IPR001563">
    <property type="entry name" value="Peptidase_S10"/>
</dbReference>
<sequence length="526" mass="58555">MLLKSAIAAVALIAHSASAQLILPQLQPAASAQRDESAFTSNYQSIGSSKHQVPLGSVKGDGAYLDQMPYKAGQFTRRKQTNQTCATSGEEHWTGTIDVTDTHRLFYWAFESRNDPENDPVLLWMNGGPGGSSLMGGFNEMGACWLRNDSNSTEPNPWGWNNRATVIILDQPAGVGFSTVAEGGKGSNRDVEGAEDFQTFLNLFFDKAFPEKKNLPIILAGESYGGHYIPTYVNHILNARSYDSSTAFRGNITGMVLVDALLEFQPLVAGTYDLLCESETGKGILTHEECKDMQRLVPANEALGDYCTVTQNSHDCAVAFEHGMDIWAPYQKRVDKGHGTPYNIHLRCKNPEQCGRPDTGFISIYFNKPEVKEALGYSPAFEYKDTNFDLNTRYAERFEMMRPTTRMVASILDAIHTEPMVPQPALRNGLADIKLLIFNGNDDWIVNTAGNKRVYDNLRWSKQAEYRAAKFRPLEGVPETTGEWKATRDGRLVFMALDKAGHLVPGDLRPGTLDILEKWMDGEWHF</sequence>
<dbReference type="GO" id="GO:0006508">
    <property type="term" value="P:proteolysis"/>
    <property type="evidence" value="ECO:0007669"/>
    <property type="project" value="UniProtKB-KW"/>
</dbReference>
<evidence type="ECO:0000256" key="4">
    <source>
        <dbReference type="ARBA" id="ARBA00022729"/>
    </source>
</evidence>
<keyword evidence="4 7" id="KW-0732">Signal</keyword>
<proteinExistence type="inferred from homology"/>
<keyword evidence="2 7" id="KW-0121">Carboxypeptidase</keyword>
<dbReference type="Pfam" id="PF00450">
    <property type="entry name" value="Peptidase_S10"/>
    <property type="match status" value="1"/>
</dbReference>
<dbReference type="PANTHER" id="PTHR11802:SF113">
    <property type="entry name" value="SERINE CARBOXYPEPTIDASE CTSA-4.1"/>
    <property type="match status" value="1"/>
</dbReference>
<comment type="similarity">
    <text evidence="1 7">Belongs to the peptidase S10 family.</text>
</comment>
<dbReference type="EC" id="3.4.16.-" evidence="7"/>
<dbReference type="EMBL" id="CDHN01000006">
    <property type="protein sequence ID" value="CEJ93992.1"/>
    <property type="molecule type" value="Genomic_DNA"/>
</dbReference>
<evidence type="ECO:0000313" key="9">
    <source>
        <dbReference type="Proteomes" id="UP000039046"/>
    </source>
</evidence>
<dbReference type="Proteomes" id="UP000039046">
    <property type="component" value="Unassembled WGS sequence"/>
</dbReference>
<dbReference type="STRING" id="1531966.A0A0A1TRP2"/>
<dbReference type="InterPro" id="IPR018202">
    <property type="entry name" value="Ser_caboxypep_ser_AS"/>
</dbReference>
<feature type="signal peptide" evidence="7">
    <location>
        <begin position="1"/>
        <end position="19"/>
    </location>
</feature>
<feature type="chain" id="PRO_5006513609" description="Carboxypeptidase" evidence="7">
    <location>
        <begin position="20"/>
        <end position="526"/>
    </location>
</feature>
<evidence type="ECO:0000256" key="6">
    <source>
        <dbReference type="ARBA" id="ARBA00023180"/>
    </source>
</evidence>
<keyword evidence="9" id="KW-1185">Reference proteome</keyword>
<organism evidence="8 9">
    <name type="scientific">[Torrubiella] hemipterigena</name>
    <dbReference type="NCBI Taxonomy" id="1531966"/>
    <lineage>
        <taxon>Eukaryota</taxon>
        <taxon>Fungi</taxon>
        <taxon>Dikarya</taxon>
        <taxon>Ascomycota</taxon>
        <taxon>Pezizomycotina</taxon>
        <taxon>Sordariomycetes</taxon>
        <taxon>Hypocreomycetidae</taxon>
        <taxon>Hypocreales</taxon>
        <taxon>Clavicipitaceae</taxon>
        <taxon>Clavicipitaceae incertae sedis</taxon>
        <taxon>'Torrubiella' clade</taxon>
    </lineage>
</organism>
<dbReference type="PRINTS" id="PR00724">
    <property type="entry name" value="CRBOXYPTASEC"/>
</dbReference>
<name>A0A0A1TRP2_9HYPO</name>
<dbReference type="OrthoDB" id="443318at2759"/>
<evidence type="ECO:0000256" key="2">
    <source>
        <dbReference type="ARBA" id="ARBA00022645"/>
    </source>
</evidence>
<dbReference type="Gene3D" id="3.40.50.1820">
    <property type="entry name" value="alpha/beta hydrolase"/>
    <property type="match status" value="1"/>
</dbReference>
<dbReference type="Gene3D" id="1.10.287.410">
    <property type="match status" value="1"/>
</dbReference>
<evidence type="ECO:0000256" key="3">
    <source>
        <dbReference type="ARBA" id="ARBA00022670"/>
    </source>
</evidence>
<dbReference type="SUPFAM" id="SSF53474">
    <property type="entry name" value="alpha/beta-Hydrolases"/>
    <property type="match status" value="1"/>
</dbReference>
<evidence type="ECO:0000256" key="5">
    <source>
        <dbReference type="ARBA" id="ARBA00022801"/>
    </source>
</evidence>
<dbReference type="PANTHER" id="PTHR11802">
    <property type="entry name" value="SERINE PROTEASE FAMILY S10 SERINE CARBOXYPEPTIDASE"/>
    <property type="match status" value="1"/>
</dbReference>
<dbReference type="HOGENOM" id="CLU_008523_10_4_1"/>
<protein>
    <recommendedName>
        <fullName evidence="7">Carboxypeptidase</fullName>
        <ecNumber evidence="7">3.4.16.-</ecNumber>
    </recommendedName>
</protein>
<evidence type="ECO:0000256" key="7">
    <source>
        <dbReference type="RuleBase" id="RU361156"/>
    </source>
</evidence>
<dbReference type="PROSITE" id="PS00131">
    <property type="entry name" value="CARBOXYPEPT_SER_SER"/>
    <property type="match status" value="1"/>
</dbReference>
<keyword evidence="6" id="KW-0325">Glycoprotein</keyword>
<accession>A0A0A1TRP2</accession>
<reference evidence="8 9" key="1">
    <citation type="journal article" date="2015" name="Genome Announc.">
        <title>Draft Genome Sequence and Gene Annotation of the Entomopathogenic Fungus Verticillium hemipterigenum.</title>
        <authorList>
            <person name="Horn F."/>
            <person name="Habel A."/>
            <person name="Scharf D.H."/>
            <person name="Dworschak J."/>
            <person name="Brakhage A.A."/>
            <person name="Guthke R."/>
            <person name="Hertweck C."/>
            <person name="Linde J."/>
        </authorList>
    </citation>
    <scope>NUCLEOTIDE SEQUENCE [LARGE SCALE GENOMIC DNA]</scope>
</reference>
<dbReference type="AlphaFoldDB" id="A0A0A1TRP2"/>
<dbReference type="GO" id="GO:0004185">
    <property type="term" value="F:serine-type carboxypeptidase activity"/>
    <property type="evidence" value="ECO:0007669"/>
    <property type="project" value="UniProtKB-UniRule"/>
</dbReference>
<keyword evidence="5 7" id="KW-0378">Hydrolase</keyword>
<evidence type="ECO:0000256" key="1">
    <source>
        <dbReference type="ARBA" id="ARBA00009431"/>
    </source>
</evidence>
<gene>
    <name evidence="8" type="ORF">VHEMI09549</name>
</gene>